<evidence type="ECO:0000256" key="5">
    <source>
        <dbReference type="SAM" id="MobiDB-lite"/>
    </source>
</evidence>
<dbReference type="PANTHER" id="PTHR31100:SF69">
    <property type="entry name" value="AT-HOOK MOTIF NUCLEAR-LOCALIZED PROTEIN 17-RELATED"/>
    <property type="match status" value="1"/>
</dbReference>
<keyword evidence="4" id="KW-0539">Nucleus</keyword>
<keyword evidence="3" id="KW-0804">Transcription</keyword>
<evidence type="ECO:0000256" key="4">
    <source>
        <dbReference type="ARBA" id="ARBA00023242"/>
    </source>
</evidence>
<protein>
    <recommendedName>
        <fullName evidence="7">PPC domain-containing protein</fullName>
    </recommendedName>
</protein>
<evidence type="ECO:0000313" key="8">
    <source>
        <dbReference type="EMBL" id="KAK7385904.1"/>
    </source>
</evidence>
<accession>A0AAN9X9X6</accession>
<dbReference type="EMBL" id="JAYMYS010000008">
    <property type="protein sequence ID" value="KAK7385904.1"/>
    <property type="molecule type" value="Genomic_DNA"/>
</dbReference>
<keyword evidence="1" id="KW-0805">Transcription regulation</keyword>
<evidence type="ECO:0000256" key="6">
    <source>
        <dbReference type="SAM" id="SignalP"/>
    </source>
</evidence>
<dbReference type="GO" id="GO:0005634">
    <property type="term" value="C:nucleus"/>
    <property type="evidence" value="ECO:0007669"/>
    <property type="project" value="TreeGrafter"/>
</dbReference>
<sequence>MGKSVGAISLWGSAAAAAAAATAAAAPIPCVSSASNAVSVAKRPRGRPAGSKNKNKNKPKPKPEARKELPSSPLFLGEGEVGEFLKPIVLVVPGGADIINAIVKLGCEREVSISVHHASGPISEVHLCNSLSPSGDLSFKGKLHMSSLSGFYTKCLSPYPPKNIPFSFFNIQFLREKSLQLYGGVVGCKLIAAQPVHVMASMVKKHEYHHIPSSFF</sequence>
<feature type="chain" id="PRO_5042891618" description="PPC domain-containing protein" evidence="6">
    <location>
        <begin position="26"/>
        <end position="216"/>
    </location>
</feature>
<keyword evidence="2" id="KW-0238">DNA-binding</keyword>
<proteinExistence type="predicted"/>
<evidence type="ECO:0000256" key="3">
    <source>
        <dbReference type="ARBA" id="ARBA00023163"/>
    </source>
</evidence>
<dbReference type="Proteomes" id="UP001386955">
    <property type="component" value="Unassembled WGS sequence"/>
</dbReference>
<dbReference type="SUPFAM" id="SSF117856">
    <property type="entry name" value="AF0104/ALDC/Ptd012-like"/>
    <property type="match status" value="1"/>
</dbReference>
<keyword evidence="9" id="KW-1185">Reference proteome</keyword>
<dbReference type="InterPro" id="IPR005175">
    <property type="entry name" value="PPC_dom"/>
</dbReference>
<reference evidence="8 9" key="1">
    <citation type="submission" date="2024-01" db="EMBL/GenBank/DDBJ databases">
        <title>The genomes of 5 underutilized Papilionoideae crops provide insights into root nodulation and disease resistanc.</title>
        <authorList>
            <person name="Jiang F."/>
        </authorList>
    </citation>
    <scope>NUCLEOTIDE SEQUENCE [LARGE SCALE GENOMIC DNA]</scope>
    <source>
        <strain evidence="8">DUOXIRENSHENG_FW03</strain>
        <tissue evidence="8">Leaves</tissue>
    </source>
</reference>
<dbReference type="InterPro" id="IPR014476">
    <property type="entry name" value="AHL15-29"/>
</dbReference>
<gene>
    <name evidence="8" type="ORF">VNO78_31855</name>
</gene>
<organism evidence="8 9">
    <name type="scientific">Psophocarpus tetragonolobus</name>
    <name type="common">Winged bean</name>
    <name type="synonym">Dolichos tetragonolobus</name>
    <dbReference type="NCBI Taxonomy" id="3891"/>
    <lineage>
        <taxon>Eukaryota</taxon>
        <taxon>Viridiplantae</taxon>
        <taxon>Streptophyta</taxon>
        <taxon>Embryophyta</taxon>
        <taxon>Tracheophyta</taxon>
        <taxon>Spermatophyta</taxon>
        <taxon>Magnoliopsida</taxon>
        <taxon>eudicotyledons</taxon>
        <taxon>Gunneridae</taxon>
        <taxon>Pentapetalae</taxon>
        <taxon>rosids</taxon>
        <taxon>fabids</taxon>
        <taxon>Fabales</taxon>
        <taxon>Fabaceae</taxon>
        <taxon>Papilionoideae</taxon>
        <taxon>50 kb inversion clade</taxon>
        <taxon>NPAAA clade</taxon>
        <taxon>indigoferoid/millettioid clade</taxon>
        <taxon>Phaseoleae</taxon>
        <taxon>Psophocarpus</taxon>
    </lineage>
</organism>
<dbReference type="PANTHER" id="PTHR31100">
    <property type="entry name" value="AT-HOOK MOTIF NUCLEAR-LOCALIZED PROTEIN 15"/>
    <property type="match status" value="1"/>
</dbReference>
<evidence type="ECO:0000256" key="2">
    <source>
        <dbReference type="ARBA" id="ARBA00023125"/>
    </source>
</evidence>
<evidence type="ECO:0000313" key="9">
    <source>
        <dbReference type="Proteomes" id="UP001386955"/>
    </source>
</evidence>
<dbReference type="GO" id="GO:0003700">
    <property type="term" value="F:DNA-binding transcription factor activity"/>
    <property type="evidence" value="ECO:0007669"/>
    <property type="project" value="TreeGrafter"/>
</dbReference>
<comment type="caution">
    <text evidence="8">The sequence shown here is derived from an EMBL/GenBank/DDBJ whole genome shotgun (WGS) entry which is preliminary data.</text>
</comment>
<feature type="region of interest" description="Disordered" evidence="5">
    <location>
        <begin position="36"/>
        <end position="72"/>
    </location>
</feature>
<dbReference type="AlphaFoldDB" id="A0AAN9X9X6"/>
<evidence type="ECO:0000256" key="1">
    <source>
        <dbReference type="ARBA" id="ARBA00023015"/>
    </source>
</evidence>
<evidence type="ECO:0000259" key="7">
    <source>
        <dbReference type="PROSITE" id="PS51742"/>
    </source>
</evidence>
<dbReference type="PROSITE" id="PS51742">
    <property type="entry name" value="PPC"/>
    <property type="match status" value="1"/>
</dbReference>
<keyword evidence="6" id="KW-0732">Signal</keyword>
<dbReference type="GO" id="GO:0003680">
    <property type="term" value="F:minor groove of adenine-thymine-rich DNA binding"/>
    <property type="evidence" value="ECO:0007669"/>
    <property type="project" value="InterPro"/>
</dbReference>
<feature type="signal peptide" evidence="6">
    <location>
        <begin position="1"/>
        <end position="25"/>
    </location>
</feature>
<feature type="domain" description="PPC" evidence="7">
    <location>
        <begin position="82"/>
        <end position="216"/>
    </location>
</feature>
<name>A0AAN9X9X6_PSOTE</name>